<organism evidence="1 2">
    <name type="scientific">Rhabditophanes sp. KR3021</name>
    <dbReference type="NCBI Taxonomy" id="114890"/>
    <lineage>
        <taxon>Eukaryota</taxon>
        <taxon>Metazoa</taxon>
        <taxon>Ecdysozoa</taxon>
        <taxon>Nematoda</taxon>
        <taxon>Chromadorea</taxon>
        <taxon>Rhabditida</taxon>
        <taxon>Tylenchina</taxon>
        <taxon>Panagrolaimomorpha</taxon>
        <taxon>Strongyloidoidea</taxon>
        <taxon>Alloionematidae</taxon>
        <taxon>Rhabditophanes</taxon>
    </lineage>
</organism>
<name>A0AC35TJZ4_9BILA</name>
<dbReference type="Proteomes" id="UP000095286">
    <property type="component" value="Unplaced"/>
</dbReference>
<protein>
    <submittedName>
        <fullName evidence="2">Protein kinase domain-containing protein</fullName>
    </submittedName>
</protein>
<reference evidence="2" key="1">
    <citation type="submission" date="2016-11" db="UniProtKB">
        <authorList>
            <consortium name="WormBaseParasite"/>
        </authorList>
    </citation>
    <scope>IDENTIFICATION</scope>
    <source>
        <strain evidence="2">KR3021</strain>
    </source>
</reference>
<accession>A0AC35TJZ4</accession>
<proteinExistence type="predicted"/>
<evidence type="ECO:0000313" key="2">
    <source>
        <dbReference type="WBParaSite" id="RSKR_0000147200.1"/>
    </source>
</evidence>
<evidence type="ECO:0000313" key="1">
    <source>
        <dbReference type="Proteomes" id="UP000095286"/>
    </source>
</evidence>
<sequence>MICGTPIKTEKSLKSYSTPSRSPKNRSGYEWSLPQKERKEYVLVDRNNSKKGLLKRLNPVNWFNSKLKAKDGGYSKSPSVRKAFVSSMFPDRSITNVSQLRKVIETPYNQNDDSNIVGASPYRILDQIADGGFSTVYRAEHRLTSTIVAIKKISKSKHYRHPKQKIYLENEKQNMKLLDHRNIIKLLQIVESEDTILFIMEHVEGNDIFNEIKFNGIFSITDTKNIFSQITYGIKYLHCDISIVHLDLKPENVIISHSGAVKIVDFGLACVVKDDELFHRTCGTIEYFSYEILLGKYYFPKAADMWALALILFSMVTGKLLFVGKTKELMIESIEKNWSNHKHPHPLTRHHQINCVIKGCLDINPARRWNITDLIKHPFIIPEPIFHSKPTELDVKRLKYMKQMGFPIEYTKDSVTKQTYDSAHSMYNILGLEKV</sequence>
<dbReference type="WBParaSite" id="RSKR_0000147200.1">
    <property type="protein sequence ID" value="RSKR_0000147200.1"/>
    <property type="gene ID" value="RSKR_0000147200"/>
</dbReference>